<evidence type="ECO:0000259" key="1">
    <source>
        <dbReference type="Pfam" id="PF09825"/>
    </source>
</evidence>
<evidence type="ECO:0000313" key="2">
    <source>
        <dbReference type="EMBL" id="MFC4131854.1"/>
    </source>
</evidence>
<comment type="caution">
    <text evidence="2">The sequence shown here is derived from an EMBL/GenBank/DDBJ whole genome shotgun (WGS) entry which is preliminary data.</text>
</comment>
<dbReference type="InterPro" id="IPR019197">
    <property type="entry name" value="Biotin-prot_ligase_N"/>
</dbReference>
<accession>A0ABV8LM21</accession>
<dbReference type="InterPro" id="IPR029062">
    <property type="entry name" value="Class_I_gatase-like"/>
</dbReference>
<dbReference type="PIRSF" id="PIRSF016642">
    <property type="entry name" value="UCP016642"/>
    <property type="match status" value="1"/>
</dbReference>
<organism evidence="2 3">
    <name type="scientific">Hamadaea flava</name>
    <dbReference type="NCBI Taxonomy" id="1742688"/>
    <lineage>
        <taxon>Bacteria</taxon>
        <taxon>Bacillati</taxon>
        <taxon>Actinomycetota</taxon>
        <taxon>Actinomycetes</taxon>
        <taxon>Micromonosporales</taxon>
        <taxon>Micromonosporaceae</taxon>
        <taxon>Hamadaea</taxon>
    </lineage>
</organism>
<gene>
    <name evidence="2" type="ORF">ACFOZ4_14690</name>
</gene>
<evidence type="ECO:0000313" key="3">
    <source>
        <dbReference type="Proteomes" id="UP001595816"/>
    </source>
</evidence>
<reference evidence="3" key="1">
    <citation type="journal article" date="2019" name="Int. J. Syst. Evol. Microbiol.">
        <title>The Global Catalogue of Microorganisms (GCM) 10K type strain sequencing project: providing services to taxonomists for standard genome sequencing and annotation.</title>
        <authorList>
            <consortium name="The Broad Institute Genomics Platform"/>
            <consortium name="The Broad Institute Genome Sequencing Center for Infectious Disease"/>
            <person name="Wu L."/>
            <person name="Ma J."/>
        </authorList>
    </citation>
    <scope>NUCLEOTIDE SEQUENCE [LARGE SCALE GENOMIC DNA]</scope>
    <source>
        <strain evidence="3">CGMCC 4.7289</strain>
    </source>
</reference>
<dbReference type="InterPro" id="IPR015834">
    <property type="entry name" value="UCP016642"/>
</dbReference>
<proteinExistence type="predicted"/>
<name>A0ABV8LM21_9ACTN</name>
<dbReference type="Pfam" id="PF09825">
    <property type="entry name" value="BPL_N"/>
    <property type="match status" value="1"/>
</dbReference>
<keyword evidence="3" id="KW-1185">Reference proteome</keyword>
<sequence>MAALLRSGPTKFRTAYCGPDEDRQISPDELAEATVYVQPGGGQVSRTWRQLRDYSSYVRDFVNNGGTYLGFCLGAYLAAGNPGFGLLPGDVGQYIDTPGASTDSDDDTVVPITWRGQQRHMYFQDGPLFRLNDGAPATVLATYNTGAPAAVVAGYGSGRVGVVGPHPEADQGWYRDARLTNPDGIRFDLGYDFVETAVYGQLPTK</sequence>
<dbReference type="Proteomes" id="UP001595816">
    <property type="component" value="Unassembled WGS sequence"/>
</dbReference>
<protein>
    <submittedName>
        <fullName evidence="2">BPL-N domain-containing protein</fullName>
    </submittedName>
</protein>
<dbReference type="Gene3D" id="3.40.50.880">
    <property type="match status" value="1"/>
</dbReference>
<dbReference type="EMBL" id="JBHSAY010000008">
    <property type="protein sequence ID" value="MFC4131854.1"/>
    <property type="molecule type" value="Genomic_DNA"/>
</dbReference>
<dbReference type="SUPFAM" id="SSF52317">
    <property type="entry name" value="Class I glutamine amidotransferase-like"/>
    <property type="match status" value="1"/>
</dbReference>
<feature type="domain" description="Biotin-protein ligase N-terminal" evidence="1">
    <location>
        <begin position="33"/>
        <end position="81"/>
    </location>
</feature>